<dbReference type="OrthoDB" id="9803764at2"/>
<keyword evidence="1" id="KW-0805">Transcription regulation</keyword>
<evidence type="ECO:0000313" key="6">
    <source>
        <dbReference type="EMBL" id="TBW38742.1"/>
    </source>
</evidence>
<reference evidence="6 7" key="1">
    <citation type="submission" date="2019-02" db="EMBL/GenBank/DDBJ databases">
        <title>Siculibacillus lacustris gen. nov., sp. nov., a new rosette-forming bacterium isolated from a freshwater crater lake (Lake St. Ana, Romania).</title>
        <authorList>
            <person name="Felfoldi T."/>
            <person name="Marton Z."/>
            <person name="Szabo A."/>
            <person name="Mentes A."/>
            <person name="Boka K."/>
            <person name="Marialigeti K."/>
            <person name="Mathe I."/>
            <person name="Koncz M."/>
            <person name="Schumann P."/>
            <person name="Toth E."/>
        </authorList>
    </citation>
    <scope>NUCLEOTIDE SEQUENCE [LARGE SCALE GENOMIC DNA]</scope>
    <source>
        <strain evidence="6 7">SA-279</strain>
    </source>
</reference>
<dbReference type="SUPFAM" id="SSF51215">
    <property type="entry name" value="Regulatory protein AraC"/>
    <property type="match status" value="1"/>
</dbReference>
<dbReference type="EMBL" id="SJFN01000010">
    <property type="protein sequence ID" value="TBW38742.1"/>
    <property type="molecule type" value="Genomic_DNA"/>
</dbReference>
<dbReference type="InterPro" id="IPR018060">
    <property type="entry name" value="HTH_AraC"/>
</dbReference>
<dbReference type="GO" id="GO:0043565">
    <property type="term" value="F:sequence-specific DNA binding"/>
    <property type="evidence" value="ECO:0007669"/>
    <property type="project" value="InterPro"/>
</dbReference>
<accession>A0A4Q9VS27</accession>
<evidence type="ECO:0000256" key="4">
    <source>
        <dbReference type="ARBA" id="ARBA00023163"/>
    </source>
</evidence>
<dbReference type="SUPFAM" id="SSF46689">
    <property type="entry name" value="Homeodomain-like"/>
    <property type="match status" value="2"/>
</dbReference>
<sequence>MTQRGDPAFYMDDSAVSSSTPIQVESIIRRLSLLQAGTERSPDPEVAPLFPGFHFETRLVAGITPIERDGPLDFGISRPDGMHGWIINLTIKGVGTIHDGRGRFRVEAGDLVLFPPGAIHDYGRDPGAGEWWHRWIYFQPRASWSTWLSWREAQGGLYVQRRRDGDLLPVLDGLFAEVAGWSANTDLLSMELAMNILERIILLCAKSDRATVATNRFDERLLMACKFMTDNLHRPLTVAEIAQAVCLSPSRLAHLFSATLGRSILKWREEQLIQFACQLLLVSPSPIKQIAAQVGFEDPLYFSRVFRRYTGRSPRAFRTHHGRPPVPFEERRVLTPVP</sequence>
<comment type="caution">
    <text evidence="6">The sequence shown here is derived from an EMBL/GenBank/DDBJ whole genome shotgun (WGS) entry which is preliminary data.</text>
</comment>
<proteinExistence type="predicted"/>
<gene>
    <name evidence="6" type="primary">araC</name>
    <name evidence="6" type="ORF">EYW49_08610</name>
</gene>
<dbReference type="InterPro" id="IPR020449">
    <property type="entry name" value="Tscrpt_reg_AraC-type_HTH"/>
</dbReference>
<evidence type="ECO:0000256" key="3">
    <source>
        <dbReference type="ARBA" id="ARBA00023159"/>
    </source>
</evidence>
<dbReference type="InterPro" id="IPR050204">
    <property type="entry name" value="AraC_XylS_family_regulators"/>
</dbReference>
<dbReference type="Pfam" id="PF12833">
    <property type="entry name" value="HTH_18"/>
    <property type="match status" value="1"/>
</dbReference>
<protein>
    <submittedName>
        <fullName evidence="6">Arabinose operon transcriptional regulator AraC</fullName>
    </submittedName>
</protein>
<dbReference type="InterPro" id="IPR003313">
    <property type="entry name" value="AraC-bd"/>
</dbReference>
<keyword evidence="7" id="KW-1185">Reference proteome</keyword>
<dbReference type="Gene3D" id="2.60.120.280">
    <property type="entry name" value="Regulatory protein AraC"/>
    <property type="match status" value="1"/>
</dbReference>
<dbReference type="Proteomes" id="UP000292781">
    <property type="component" value="Unassembled WGS sequence"/>
</dbReference>
<dbReference type="Pfam" id="PF02311">
    <property type="entry name" value="AraC_binding"/>
    <property type="match status" value="1"/>
</dbReference>
<evidence type="ECO:0000256" key="1">
    <source>
        <dbReference type="ARBA" id="ARBA00023015"/>
    </source>
</evidence>
<evidence type="ECO:0000313" key="7">
    <source>
        <dbReference type="Proteomes" id="UP000292781"/>
    </source>
</evidence>
<feature type="domain" description="HTH araC/xylS-type" evidence="5">
    <location>
        <begin position="222"/>
        <end position="320"/>
    </location>
</feature>
<keyword evidence="4" id="KW-0804">Transcription</keyword>
<dbReference type="PRINTS" id="PR00032">
    <property type="entry name" value="HTHARAC"/>
</dbReference>
<dbReference type="GO" id="GO:0003700">
    <property type="term" value="F:DNA-binding transcription factor activity"/>
    <property type="evidence" value="ECO:0007669"/>
    <property type="project" value="InterPro"/>
</dbReference>
<dbReference type="PROSITE" id="PS01124">
    <property type="entry name" value="HTH_ARAC_FAMILY_2"/>
    <property type="match status" value="1"/>
</dbReference>
<evidence type="ECO:0000256" key="2">
    <source>
        <dbReference type="ARBA" id="ARBA00023125"/>
    </source>
</evidence>
<dbReference type="NCBIfam" id="NF007860">
    <property type="entry name" value="PRK10572.1"/>
    <property type="match status" value="1"/>
</dbReference>
<evidence type="ECO:0000259" key="5">
    <source>
        <dbReference type="PROSITE" id="PS01124"/>
    </source>
</evidence>
<name>A0A4Q9VS27_9HYPH</name>
<dbReference type="InterPro" id="IPR009057">
    <property type="entry name" value="Homeodomain-like_sf"/>
</dbReference>
<dbReference type="PANTHER" id="PTHR46796">
    <property type="entry name" value="HTH-TYPE TRANSCRIPTIONAL ACTIVATOR RHAS-RELATED"/>
    <property type="match status" value="1"/>
</dbReference>
<dbReference type="Gene3D" id="1.10.10.60">
    <property type="entry name" value="Homeodomain-like"/>
    <property type="match status" value="2"/>
</dbReference>
<keyword evidence="3" id="KW-0010">Activator</keyword>
<organism evidence="6 7">
    <name type="scientific">Siculibacillus lacustris</name>
    <dbReference type="NCBI Taxonomy" id="1549641"/>
    <lineage>
        <taxon>Bacteria</taxon>
        <taxon>Pseudomonadati</taxon>
        <taxon>Pseudomonadota</taxon>
        <taxon>Alphaproteobacteria</taxon>
        <taxon>Hyphomicrobiales</taxon>
        <taxon>Ancalomicrobiaceae</taxon>
        <taxon>Siculibacillus</taxon>
    </lineage>
</organism>
<keyword evidence="2" id="KW-0238">DNA-binding</keyword>
<dbReference type="AlphaFoldDB" id="A0A4Q9VS27"/>
<dbReference type="SMART" id="SM00342">
    <property type="entry name" value="HTH_ARAC"/>
    <property type="match status" value="1"/>
</dbReference>
<dbReference type="InterPro" id="IPR037923">
    <property type="entry name" value="HTH-like"/>
</dbReference>